<dbReference type="GO" id="GO:0004519">
    <property type="term" value="F:endonuclease activity"/>
    <property type="evidence" value="ECO:0007669"/>
    <property type="project" value="UniProtKB-KW"/>
</dbReference>
<sequence>MQVEGVYETREWAMMRYLKKVIVGCKEDFSQKLTGKITSLNRFIARSGDRNLSFFKKEDAVISVWVKESEGGQSLVYYVSRILQGVEKRNIQIEKLVLALLTTVRKLRPYFQWHPIVVLTNHPLKQVMSKPDVSGRMVKWAVELRKFDIEFQTRTAIKAQVFADFLVELTGEQQ</sequence>
<keyword evidence="2" id="KW-0548">Nucleotidyltransferase</keyword>
<evidence type="ECO:0000256" key="2">
    <source>
        <dbReference type="ARBA" id="ARBA00022695"/>
    </source>
</evidence>
<accession>A0AAW2UHS6</accession>
<name>A0AAW2UHS6_9LAMI</name>
<dbReference type="GO" id="GO:0016787">
    <property type="term" value="F:hydrolase activity"/>
    <property type="evidence" value="ECO:0007669"/>
    <property type="project" value="UniProtKB-KW"/>
</dbReference>
<evidence type="ECO:0000256" key="5">
    <source>
        <dbReference type="ARBA" id="ARBA00022801"/>
    </source>
</evidence>
<organism evidence="8">
    <name type="scientific">Sesamum latifolium</name>
    <dbReference type="NCBI Taxonomy" id="2727402"/>
    <lineage>
        <taxon>Eukaryota</taxon>
        <taxon>Viridiplantae</taxon>
        <taxon>Streptophyta</taxon>
        <taxon>Embryophyta</taxon>
        <taxon>Tracheophyta</taxon>
        <taxon>Spermatophyta</taxon>
        <taxon>Magnoliopsida</taxon>
        <taxon>eudicotyledons</taxon>
        <taxon>Gunneridae</taxon>
        <taxon>Pentapetalae</taxon>
        <taxon>asterids</taxon>
        <taxon>lamiids</taxon>
        <taxon>Lamiales</taxon>
        <taxon>Pedaliaceae</taxon>
        <taxon>Sesamum</taxon>
    </lineage>
</organism>
<reference evidence="8" key="2">
    <citation type="journal article" date="2024" name="Plant">
        <title>Genomic evolution and insights into agronomic trait innovations of Sesamum species.</title>
        <authorList>
            <person name="Miao H."/>
            <person name="Wang L."/>
            <person name="Qu L."/>
            <person name="Liu H."/>
            <person name="Sun Y."/>
            <person name="Le M."/>
            <person name="Wang Q."/>
            <person name="Wei S."/>
            <person name="Zheng Y."/>
            <person name="Lin W."/>
            <person name="Duan Y."/>
            <person name="Cao H."/>
            <person name="Xiong S."/>
            <person name="Wang X."/>
            <person name="Wei L."/>
            <person name="Li C."/>
            <person name="Ma Q."/>
            <person name="Ju M."/>
            <person name="Zhao R."/>
            <person name="Li G."/>
            <person name="Mu C."/>
            <person name="Tian Q."/>
            <person name="Mei H."/>
            <person name="Zhang T."/>
            <person name="Gao T."/>
            <person name="Zhang H."/>
        </authorList>
    </citation>
    <scope>NUCLEOTIDE SEQUENCE</scope>
    <source>
        <strain evidence="8">KEN1</strain>
    </source>
</reference>
<evidence type="ECO:0000256" key="4">
    <source>
        <dbReference type="ARBA" id="ARBA00022759"/>
    </source>
</evidence>
<reference evidence="8" key="1">
    <citation type="submission" date="2020-06" db="EMBL/GenBank/DDBJ databases">
        <authorList>
            <person name="Li T."/>
            <person name="Hu X."/>
            <person name="Zhang T."/>
            <person name="Song X."/>
            <person name="Zhang H."/>
            <person name="Dai N."/>
            <person name="Sheng W."/>
            <person name="Hou X."/>
            <person name="Wei L."/>
        </authorList>
    </citation>
    <scope>NUCLEOTIDE SEQUENCE</scope>
    <source>
        <strain evidence="8">KEN1</strain>
        <tissue evidence="8">Leaf</tissue>
    </source>
</reference>
<dbReference type="Pfam" id="PF17917">
    <property type="entry name" value="RT_RNaseH"/>
    <property type="match status" value="1"/>
</dbReference>
<evidence type="ECO:0000256" key="1">
    <source>
        <dbReference type="ARBA" id="ARBA00022679"/>
    </source>
</evidence>
<keyword evidence="6" id="KW-0695">RNA-directed DNA polymerase</keyword>
<dbReference type="InterPro" id="IPR043502">
    <property type="entry name" value="DNA/RNA_pol_sf"/>
</dbReference>
<dbReference type="PANTHER" id="PTHR48475">
    <property type="entry name" value="RIBONUCLEASE H"/>
    <property type="match status" value="1"/>
</dbReference>
<dbReference type="SUPFAM" id="SSF56672">
    <property type="entry name" value="DNA/RNA polymerases"/>
    <property type="match status" value="1"/>
</dbReference>
<dbReference type="AlphaFoldDB" id="A0AAW2UHS6"/>
<evidence type="ECO:0000256" key="6">
    <source>
        <dbReference type="ARBA" id="ARBA00022918"/>
    </source>
</evidence>
<comment type="caution">
    <text evidence="8">The sequence shown here is derived from an EMBL/GenBank/DDBJ whole genome shotgun (WGS) entry which is preliminary data.</text>
</comment>
<dbReference type="GO" id="GO:0003964">
    <property type="term" value="F:RNA-directed DNA polymerase activity"/>
    <property type="evidence" value="ECO:0007669"/>
    <property type="project" value="UniProtKB-KW"/>
</dbReference>
<keyword evidence="4" id="KW-0255">Endonuclease</keyword>
<protein>
    <recommendedName>
        <fullName evidence="7">Reverse transcriptase RNase H-like domain-containing protein</fullName>
    </recommendedName>
</protein>
<keyword evidence="1" id="KW-0808">Transferase</keyword>
<dbReference type="PANTHER" id="PTHR48475:SF2">
    <property type="entry name" value="RIBONUCLEASE H"/>
    <property type="match status" value="1"/>
</dbReference>
<gene>
    <name evidence="8" type="ORF">Slati_3520800</name>
</gene>
<evidence type="ECO:0000256" key="3">
    <source>
        <dbReference type="ARBA" id="ARBA00022722"/>
    </source>
</evidence>
<proteinExistence type="predicted"/>
<dbReference type="EMBL" id="JACGWN010000012">
    <property type="protein sequence ID" value="KAL0416889.1"/>
    <property type="molecule type" value="Genomic_DNA"/>
</dbReference>
<evidence type="ECO:0000313" key="8">
    <source>
        <dbReference type="EMBL" id="KAL0416889.1"/>
    </source>
</evidence>
<keyword evidence="5" id="KW-0378">Hydrolase</keyword>
<keyword evidence="3" id="KW-0540">Nuclease</keyword>
<feature type="domain" description="Reverse transcriptase RNase H-like" evidence="7">
    <location>
        <begin position="64"/>
        <end position="147"/>
    </location>
</feature>
<dbReference type="InterPro" id="IPR041373">
    <property type="entry name" value="RT_RNaseH"/>
</dbReference>
<evidence type="ECO:0000259" key="7">
    <source>
        <dbReference type="Pfam" id="PF17917"/>
    </source>
</evidence>